<evidence type="ECO:0000313" key="2">
    <source>
        <dbReference type="EMBL" id="KAJ1173251.1"/>
    </source>
</evidence>
<feature type="compositionally biased region" description="Basic and acidic residues" evidence="1">
    <location>
        <begin position="49"/>
        <end position="59"/>
    </location>
</feature>
<gene>
    <name evidence="2" type="ORF">NDU88_005089</name>
</gene>
<accession>A0AAV7TA01</accession>
<feature type="region of interest" description="Disordered" evidence="1">
    <location>
        <begin position="1"/>
        <end position="27"/>
    </location>
</feature>
<dbReference type="EMBL" id="JANPWB010000007">
    <property type="protein sequence ID" value="KAJ1173251.1"/>
    <property type="molecule type" value="Genomic_DNA"/>
</dbReference>
<protein>
    <submittedName>
        <fullName evidence="2">Uncharacterized protein</fullName>
    </submittedName>
</protein>
<keyword evidence="3" id="KW-1185">Reference proteome</keyword>
<proteinExistence type="predicted"/>
<sequence>MDKRNAKWSPAAGAASTKVPKLHTTSRNHQDCVTNQIDTLIEEVKTMLKGKDQRAHERQQSGSPKTKNKGELGSRVTNAIVVTTPGECDNSNTEIGNINSLCGNLGGAALHIPSIYDIPCGKRSLPLGALDDLPGTDKPELGMETSSHQPVQVPSQEEMGNVILSLREEINELRQMMKEALNLL</sequence>
<name>A0AAV7TA01_PLEWA</name>
<evidence type="ECO:0000313" key="3">
    <source>
        <dbReference type="Proteomes" id="UP001066276"/>
    </source>
</evidence>
<comment type="caution">
    <text evidence="2">The sequence shown here is derived from an EMBL/GenBank/DDBJ whole genome shotgun (WGS) entry which is preliminary data.</text>
</comment>
<organism evidence="2 3">
    <name type="scientific">Pleurodeles waltl</name>
    <name type="common">Iberian ribbed newt</name>
    <dbReference type="NCBI Taxonomy" id="8319"/>
    <lineage>
        <taxon>Eukaryota</taxon>
        <taxon>Metazoa</taxon>
        <taxon>Chordata</taxon>
        <taxon>Craniata</taxon>
        <taxon>Vertebrata</taxon>
        <taxon>Euteleostomi</taxon>
        <taxon>Amphibia</taxon>
        <taxon>Batrachia</taxon>
        <taxon>Caudata</taxon>
        <taxon>Salamandroidea</taxon>
        <taxon>Salamandridae</taxon>
        <taxon>Pleurodelinae</taxon>
        <taxon>Pleurodeles</taxon>
    </lineage>
</organism>
<dbReference type="Proteomes" id="UP001066276">
    <property type="component" value="Chromosome 4_1"/>
</dbReference>
<feature type="region of interest" description="Disordered" evidence="1">
    <location>
        <begin position="49"/>
        <end position="74"/>
    </location>
</feature>
<dbReference type="AlphaFoldDB" id="A0AAV7TA01"/>
<reference evidence="2" key="1">
    <citation type="journal article" date="2022" name="bioRxiv">
        <title>Sequencing and chromosome-scale assembly of the giantPleurodeles waltlgenome.</title>
        <authorList>
            <person name="Brown T."/>
            <person name="Elewa A."/>
            <person name="Iarovenko S."/>
            <person name="Subramanian E."/>
            <person name="Araus A.J."/>
            <person name="Petzold A."/>
            <person name="Susuki M."/>
            <person name="Suzuki K.-i.T."/>
            <person name="Hayashi T."/>
            <person name="Toyoda A."/>
            <person name="Oliveira C."/>
            <person name="Osipova E."/>
            <person name="Leigh N.D."/>
            <person name="Simon A."/>
            <person name="Yun M.H."/>
        </authorList>
    </citation>
    <scope>NUCLEOTIDE SEQUENCE</scope>
    <source>
        <strain evidence="2">20211129_DDA</strain>
        <tissue evidence="2">Liver</tissue>
    </source>
</reference>
<evidence type="ECO:0000256" key="1">
    <source>
        <dbReference type="SAM" id="MobiDB-lite"/>
    </source>
</evidence>